<feature type="region of interest" description="Disordered" evidence="15">
    <location>
        <begin position="260"/>
        <end position="281"/>
    </location>
</feature>
<evidence type="ECO:0000256" key="7">
    <source>
        <dbReference type="ARBA" id="ARBA00022723"/>
    </source>
</evidence>
<keyword evidence="19" id="KW-1185">Reference proteome</keyword>
<comment type="caution">
    <text evidence="18">The sequence shown here is derived from an EMBL/GenBank/DDBJ whole genome shotgun (WGS) entry which is preliminary data.</text>
</comment>
<dbReference type="GO" id="GO:0061630">
    <property type="term" value="F:ubiquitin protein ligase activity"/>
    <property type="evidence" value="ECO:0007669"/>
    <property type="project" value="UniProtKB-EC"/>
</dbReference>
<accession>A0AAV9SEF7</accession>
<feature type="region of interest" description="Disordered" evidence="15">
    <location>
        <begin position="303"/>
        <end position="325"/>
    </location>
</feature>
<feature type="compositionally biased region" description="Basic and acidic residues" evidence="15">
    <location>
        <begin position="449"/>
        <end position="465"/>
    </location>
</feature>
<protein>
    <recommendedName>
        <fullName evidence="12">E3 ubiquitin-protein ligase RNF25</fullName>
        <ecNumber evidence="4">2.3.2.27</ecNumber>
    </recommendedName>
    <alternativeName>
        <fullName evidence="13">RING finger protein 25</fullName>
    </alternativeName>
</protein>
<dbReference type="PROSITE" id="PS50908">
    <property type="entry name" value="RWD"/>
    <property type="match status" value="1"/>
</dbReference>
<evidence type="ECO:0000256" key="5">
    <source>
        <dbReference type="ARBA" id="ARBA00022490"/>
    </source>
</evidence>
<dbReference type="InterPro" id="IPR001841">
    <property type="entry name" value="Znf_RING"/>
</dbReference>
<dbReference type="PROSITE" id="PS50089">
    <property type="entry name" value="ZF_RING_2"/>
    <property type="match status" value="1"/>
</dbReference>
<keyword evidence="6" id="KW-0808">Transferase</keyword>
<evidence type="ECO:0000313" key="19">
    <source>
        <dbReference type="Proteomes" id="UP001311232"/>
    </source>
</evidence>
<dbReference type="InterPro" id="IPR039133">
    <property type="entry name" value="RNF25"/>
</dbReference>
<feature type="compositionally biased region" description="Polar residues" evidence="15">
    <location>
        <begin position="575"/>
        <end position="584"/>
    </location>
</feature>
<dbReference type="GO" id="GO:0016567">
    <property type="term" value="P:protein ubiquitination"/>
    <property type="evidence" value="ECO:0007669"/>
    <property type="project" value="TreeGrafter"/>
</dbReference>
<evidence type="ECO:0000313" key="18">
    <source>
        <dbReference type="EMBL" id="KAK5619657.1"/>
    </source>
</evidence>
<feature type="region of interest" description="Disordered" evidence="15">
    <location>
        <begin position="575"/>
        <end position="610"/>
    </location>
</feature>
<evidence type="ECO:0000256" key="10">
    <source>
        <dbReference type="ARBA" id="ARBA00022833"/>
    </source>
</evidence>
<evidence type="ECO:0000259" key="17">
    <source>
        <dbReference type="PROSITE" id="PS50908"/>
    </source>
</evidence>
<dbReference type="PANTHER" id="PTHR13198:SF4">
    <property type="entry name" value="E3 UBIQUITIN-PROTEIN LIGASE RNF25"/>
    <property type="match status" value="1"/>
</dbReference>
<evidence type="ECO:0000256" key="15">
    <source>
        <dbReference type="SAM" id="MobiDB-lite"/>
    </source>
</evidence>
<evidence type="ECO:0000256" key="6">
    <source>
        <dbReference type="ARBA" id="ARBA00022679"/>
    </source>
</evidence>
<dbReference type="Pfam" id="PF17123">
    <property type="entry name" value="zf-RING_11"/>
    <property type="match status" value="1"/>
</dbReference>
<dbReference type="GO" id="GO:0005634">
    <property type="term" value="C:nucleus"/>
    <property type="evidence" value="ECO:0007669"/>
    <property type="project" value="TreeGrafter"/>
</dbReference>
<evidence type="ECO:0000256" key="3">
    <source>
        <dbReference type="ARBA" id="ARBA00004906"/>
    </source>
</evidence>
<dbReference type="InterPro" id="IPR006575">
    <property type="entry name" value="RWD_dom"/>
</dbReference>
<comment type="pathway">
    <text evidence="3">Protein modification; protein ubiquitination.</text>
</comment>
<organism evidence="18 19">
    <name type="scientific">Crenichthys baileyi</name>
    <name type="common">White River springfish</name>
    <dbReference type="NCBI Taxonomy" id="28760"/>
    <lineage>
        <taxon>Eukaryota</taxon>
        <taxon>Metazoa</taxon>
        <taxon>Chordata</taxon>
        <taxon>Craniata</taxon>
        <taxon>Vertebrata</taxon>
        <taxon>Euteleostomi</taxon>
        <taxon>Actinopterygii</taxon>
        <taxon>Neopterygii</taxon>
        <taxon>Teleostei</taxon>
        <taxon>Neoteleostei</taxon>
        <taxon>Acanthomorphata</taxon>
        <taxon>Ovalentaria</taxon>
        <taxon>Atherinomorphae</taxon>
        <taxon>Cyprinodontiformes</taxon>
        <taxon>Goodeidae</taxon>
        <taxon>Crenichthys</taxon>
    </lineage>
</organism>
<proteinExistence type="inferred from homology"/>
<evidence type="ECO:0000256" key="8">
    <source>
        <dbReference type="ARBA" id="ARBA00022771"/>
    </source>
</evidence>
<dbReference type="GO" id="GO:0008270">
    <property type="term" value="F:zinc ion binding"/>
    <property type="evidence" value="ECO:0007669"/>
    <property type="project" value="UniProtKB-KW"/>
</dbReference>
<dbReference type="PANTHER" id="PTHR13198">
    <property type="entry name" value="RING FINGER PROTEIN 25"/>
    <property type="match status" value="1"/>
</dbReference>
<dbReference type="InterPro" id="IPR013083">
    <property type="entry name" value="Znf_RING/FYVE/PHD"/>
</dbReference>
<feature type="compositionally biased region" description="Basic and acidic residues" evidence="15">
    <location>
        <begin position="590"/>
        <end position="606"/>
    </location>
</feature>
<comment type="subcellular location">
    <subcellularLocation>
        <location evidence="2">Cytoplasm</location>
    </subcellularLocation>
</comment>
<feature type="compositionally biased region" description="Basic residues" evidence="15">
    <location>
        <begin position="399"/>
        <end position="408"/>
    </location>
</feature>
<name>A0AAV9SEF7_9TELE</name>
<evidence type="ECO:0000256" key="9">
    <source>
        <dbReference type="ARBA" id="ARBA00022786"/>
    </source>
</evidence>
<evidence type="ECO:0000256" key="4">
    <source>
        <dbReference type="ARBA" id="ARBA00012483"/>
    </source>
</evidence>
<dbReference type="EMBL" id="JAHHUM010000487">
    <property type="protein sequence ID" value="KAK5619657.1"/>
    <property type="molecule type" value="Genomic_DNA"/>
</dbReference>
<keyword evidence="5" id="KW-0963">Cytoplasm</keyword>
<dbReference type="CDD" id="cd23818">
    <property type="entry name" value="RWD_RNF25"/>
    <property type="match status" value="1"/>
</dbReference>
<dbReference type="SUPFAM" id="SSF57850">
    <property type="entry name" value="RING/U-box"/>
    <property type="match status" value="1"/>
</dbReference>
<dbReference type="SMART" id="SM00184">
    <property type="entry name" value="RING"/>
    <property type="match status" value="1"/>
</dbReference>
<evidence type="ECO:0000256" key="1">
    <source>
        <dbReference type="ARBA" id="ARBA00000900"/>
    </source>
</evidence>
<dbReference type="SMART" id="SM00591">
    <property type="entry name" value="RWD"/>
    <property type="match status" value="1"/>
</dbReference>
<evidence type="ECO:0000256" key="13">
    <source>
        <dbReference type="ARBA" id="ARBA00075535"/>
    </source>
</evidence>
<keyword evidence="10" id="KW-0862">Zinc</keyword>
<dbReference type="CDD" id="cd16470">
    <property type="entry name" value="RING-H2_RNF25"/>
    <property type="match status" value="1"/>
</dbReference>
<dbReference type="Gene3D" id="3.30.40.10">
    <property type="entry name" value="Zinc/RING finger domain, C3HC4 (zinc finger)"/>
    <property type="match status" value="1"/>
</dbReference>
<evidence type="ECO:0000256" key="11">
    <source>
        <dbReference type="ARBA" id="ARBA00060737"/>
    </source>
</evidence>
<evidence type="ECO:0000256" key="12">
    <source>
        <dbReference type="ARBA" id="ARBA00067354"/>
    </source>
</evidence>
<feature type="domain" description="RWD" evidence="17">
    <location>
        <begin position="9"/>
        <end position="117"/>
    </location>
</feature>
<reference evidence="18 19" key="1">
    <citation type="submission" date="2021-06" db="EMBL/GenBank/DDBJ databases">
        <authorList>
            <person name="Palmer J.M."/>
        </authorList>
    </citation>
    <scope>NUCLEOTIDE SEQUENCE [LARGE SCALE GENOMIC DNA]</scope>
    <source>
        <strain evidence="18 19">MEX-2019</strain>
        <tissue evidence="18">Muscle</tissue>
    </source>
</reference>
<dbReference type="Proteomes" id="UP001311232">
    <property type="component" value="Unassembled WGS sequence"/>
</dbReference>
<dbReference type="AlphaFoldDB" id="A0AAV9SEF7"/>
<comment type="similarity">
    <text evidence="11">Belongs to the RNF25 family.</text>
</comment>
<dbReference type="InterPro" id="IPR016135">
    <property type="entry name" value="UBQ-conjugating_enzyme/RWD"/>
</dbReference>
<keyword evidence="7" id="KW-0479">Metal-binding</keyword>
<dbReference type="FunFam" id="3.30.40.10:FF:000215">
    <property type="entry name" value="E3 ubiquitin-protein ligase RNF25"/>
    <property type="match status" value="1"/>
</dbReference>
<feature type="domain" description="RING-type" evidence="16">
    <location>
        <begin position="124"/>
        <end position="191"/>
    </location>
</feature>
<gene>
    <name evidence="18" type="ORF">CRENBAI_010295</name>
</gene>
<sequence>MAAETEVQSEIEVLQSIYLEELQVDRREDGGWEVSLVLYPSTAQDSVSQFVRLTLRLTLDQQYPSSSPVISIHNPRGLSDDKLSSVQRCLQAEAQSWLGSPVLYQLIEKAKEILTESNIPHGNCVICLYGFKEGETFTKTSCYHYFHSHCLGRYVSHSERELRQREKELMEDKTRDGSSCQELTVVCPVCREPLTYDVSQLLSSPAPELPELDQAAIGSDFQRKWAELQKLLEKQRCSGGVINPEEESNRFLIHIQEAPPEAENGNPEIDASPGPVSSSNDTAIRAEHFVPGLSHFSDFRAHRHQNQARGPRRGGRPKPHSGQGAPITEQLEQLSLLSDCTDHSKMIRVQEDGGRQMQRDPESCRTRMGQKPEKQVAPNHLSASETDDPKDGANSASGRGHRGRRRGPYRPAPHSGAPGPPQQHWDSRTRSRGGAPRRGHYGRGLQQKVVERGREEVDHDESAHRQEVDRLVHWCGQHPWTVCVESGVDSQSVSYKRFNAKTATEITEPSTKILVTQTEGSGDPYEAPNHIRDDEAEEIAGPDGYSQHLYGQLEDEVAPIIYLWSCKERASKTSKTGKTVQRRSCASRRSKAEAGRRTQREEDGLENRLIGSHPAGTQLVQQLVLQLSYWRPDSRVVQLCTASGGITQVSTAGQRRDNTKGRAAAVHHVAVCWDMLPLPDMMTKAEFVNLDFCLLEGLIAGFAPADPAGFQAIASEVKLNWRLSDTRVIAAHMLKDLAAARHCGLFLSTEISEGN</sequence>
<dbReference type="GO" id="GO:0005737">
    <property type="term" value="C:cytoplasm"/>
    <property type="evidence" value="ECO:0007669"/>
    <property type="project" value="UniProtKB-SubCell"/>
</dbReference>
<dbReference type="FunFam" id="3.10.110.10:FF:000052">
    <property type="entry name" value="Putative e3 ubiquitin-protein ligase rnf25"/>
    <property type="match status" value="1"/>
</dbReference>
<dbReference type="Gene3D" id="3.10.110.10">
    <property type="entry name" value="Ubiquitin Conjugating Enzyme"/>
    <property type="match status" value="1"/>
</dbReference>
<feature type="region of interest" description="Disordered" evidence="15">
    <location>
        <begin position="347"/>
        <end position="465"/>
    </location>
</feature>
<dbReference type="Pfam" id="PF05773">
    <property type="entry name" value="RWD"/>
    <property type="match status" value="1"/>
</dbReference>
<evidence type="ECO:0000256" key="14">
    <source>
        <dbReference type="PROSITE-ProRule" id="PRU00175"/>
    </source>
</evidence>
<feature type="compositionally biased region" description="Basic and acidic residues" evidence="15">
    <location>
        <begin position="347"/>
        <end position="374"/>
    </location>
</feature>
<comment type="catalytic activity">
    <reaction evidence="1">
        <text>S-ubiquitinyl-[E2 ubiquitin-conjugating enzyme]-L-cysteine + [acceptor protein]-L-lysine = [E2 ubiquitin-conjugating enzyme]-L-cysteine + N(6)-ubiquitinyl-[acceptor protein]-L-lysine.</text>
        <dbReference type="EC" id="2.3.2.27"/>
    </reaction>
</comment>
<keyword evidence="8 14" id="KW-0863">Zinc-finger</keyword>
<keyword evidence="9" id="KW-0833">Ubl conjugation pathway</keyword>
<feature type="compositionally biased region" description="Basic residues" evidence="15">
    <location>
        <begin position="303"/>
        <end position="319"/>
    </location>
</feature>
<dbReference type="SUPFAM" id="SSF54495">
    <property type="entry name" value="UBC-like"/>
    <property type="match status" value="1"/>
</dbReference>
<dbReference type="EC" id="2.3.2.27" evidence="4"/>
<evidence type="ECO:0000259" key="16">
    <source>
        <dbReference type="PROSITE" id="PS50089"/>
    </source>
</evidence>
<evidence type="ECO:0000256" key="2">
    <source>
        <dbReference type="ARBA" id="ARBA00004496"/>
    </source>
</evidence>